<comment type="function">
    <text evidence="5">Bidirectionally degrades single-stranded DNA into large acid-insoluble oligonucleotides, which are then degraded further into small acid-soluble oligonucleotides.</text>
</comment>
<evidence type="ECO:0000256" key="6">
    <source>
        <dbReference type="RuleBase" id="RU004355"/>
    </source>
</evidence>
<dbReference type="NCBIfam" id="TIGR00237">
    <property type="entry name" value="xseA"/>
    <property type="match status" value="1"/>
</dbReference>
<dbReference type="GO" id="GO:0008855">
    <property type="term" value="F:exodeoxyribonuclease VII activity"/>
    <property type="evidence" value="ECO:0007669"/>
    <property type="project" value="UniProtKB-EC"/>
</dbReference>
<dbReference type="InterPro" id="IPR003753">
    <property type="entry name" value="Exonuc_VII_L"/>
</dbReference>
<keyword evidence="4 5" id="KW-0269">Exonuclease</keyword>
<dbReference type="Proteomes" id="UP000734271">
    <property type="component" value="Unassembled WGS sequence"/>
</dbReference>
<dbReference type="Pfam" id="PF02601">
    <property type="entry name" value="Exonuc_VII_L"/>
    <property type="match status" value="1"/>
</dbReference>
<feature type="domain" description="Exonuclease VII large subunit C-terminal" evidence="7">
    <location>
        <begin position="122"/>
        <end position="345"/>
    </location>
</feature>
<proteinExistence type="inferred from homology"/>
<keyword evidence="1 5" id="KW-0963">Cytoplasm</keyword>
<keyword evidence="10" id="KW-1185">Reference proteome</keyword>
<keyword evidence="2 5" id="KW-0540">Nuclease</keyword>
<protein>
    <recommendedName>
        <fullName evidence="5">Exodeoxyribonuclease 7 large subunit</fullName>
        <ecNumber evidence="5">3.1.11.6</ecNumber>
    </recommendedName>
    <alternativeName>
        <fullName evidence="5">Exodeoxyribonuclease VII large subunit</fullName>
        <shortName evidence="5">Exonuclease VII large subunit</shortName>
    </alternativeName>
</protein>
<name>A0ABS7T142_9FIRM</name>
<evidence type="ECO:0000259" key="7">
    <source>
        <dbReference type="Pfam" id="PF02601"/>
    </source>
</evidence>
<evidence type="ECO:0000256" key="2">
    <source>
        <dbReference type="ARBA" id="ARBA00022722"/>
    </source>
</evidence>
<dbReference type="RefSeq" id="WP_223420435.1">
    <property type="nucleotide sequence ID" value="NZ_JAIPME010000002.1"/>
</dbReference>
<evidence type="ECO:0000313" key="10">
    <source>
        <dbReference type="Proteomes" id="UP000734271"/>
    </source>
</evidence>
<evidence type="ECO:0000256" key="1">
    <source>
        <dbReference type="ARBA" id="ARBA00022490"/>
    </source>
</evidence>
<evidence type="ECO:0000313" key="9">
    <source>
        <dbReference type="EMBL" id="MBZ2387501.1"/>
    </source>
</evidence>
<gene>
    <name evidence="5 9" type="primary">xseA</name>
    <name evidence="9" type="ORF">K8P03_09415</name>
</gene>
<feature type="domain" description="OB-fold nucleic acid binding" evidence="8">
    <location>
        <begin position="5"/>
        <end position="98"/>
    </location>
</feature>
<dbReference type="HAMAP" id="MF_00378">
    <property type="entry name" value="Exonuc_7_L"/>
    <property type="match status" value="1"/>
</dbReference>
<evidence type="ECO:0000256" key="5">
    <source>
        <dbReference type="HAMAP-Rule" id="MF_00378"/>
    </source>
</evidence>
<keyword evidence="3 5" id="KW-0378">Hydrolase</keyword>
<dbReference type="InterPro" id="IPR025824">
    <property type="entry name" value="OB-fold_nuc-bd_dom"/>
</dbReference>
<evidence type="ECO:0000256" key="3">
    <source>
        <dbReference type="ARBA" id="ARBA00022801"/>
    </source>
</evidence>
<comment type="catalytic activity">
    <reaction evidence="5 6">
        <text>Exonucleolytic cleavage in either 5'- to 3'- or 3'- to 5'-direction to yield nucleoside 5'-phosphates.</text>
        <dbReference type="EC" id="3.1.11.6"/>
    </reaction>
</comment>
<dbReference type="PANTHER" id="PTHR30008">
    <property type="entry name" value="EXODEOXYRIBONUCLEASE 7 LARGE SUBUNIT"/>
    <property type="match status" value="1"/>
</dbReference>
<comment type="caution">
    <text evidence="9">The sequence shown here is derived from an EMBL/GenBank/DDBJ whole genome shotgun (WGS) entry which is preliminary data.</text>
</comment>
<organism evidence="9 10">
    <name type="scientific">Anaerococcus murdochii</name>
    <dbReference type="NCBI Taxonomy" id="411577"/>
    <lineage>
        <taxon>Bacteria</taxon>
        <taxon>Bacillati</taxon>
        <taxon>Bacillota</taxon>
        <taxon>Tissierellia</taxon>
        <taxon>Tissierellales</taxon>
        <taxon>Peptoniphilaceae</taxon>
        <taxon>Anaerococcus</taxon>
    </lineage>
</organism>
<reference evidence="9 10" key="1">
    <citation type="submission" date="2021-08" db="EMBL/GenBank/DDBJ databases">
        <title>FDA dAtabase for Regulatory Grade micrObial Sequences (FDA-ARGOS): Supporting development and validation of Infectious Disease Dx tests.</title>
        <authorList>
            <person name="Sproer C."/>
            <person name="Gronow S."/>
            <person name="Severitt S."/>
            <person name="Schroder I."/>
            <person name="Tallon L."/>
            <person name="Sadzewicz L."/>
            <person name="Zhao X."/>
            <person name="Boylan J."/>
            <person name="Ott S."/>
            <person name="Bowen H."/>
            <person name="Vavikolanu K."/>
            <person name="Hazen T."/>
            <person name="Aluvathingal J."/>
            <person name="Nadendla S."/>
            <person name="Lowell S."/>
            <person name="Myers T."/>
            <person name="Yan Y."/>
            <person name="Sichtig H."/>
        </authorList>
    </citation>
    <scope>NUCLEOTIDE SEQUENCE [LARGE SCALE GENOMIC DNA]</scope>
    <source>
        <strain evidence="9 10">FDAARGOS_1460</strain>
    </source>
</reference>
<dbReference type="EC" id="3.1.11.6" evidence="5"/>
<evidence type="ECO:0000256" key="4">
    <source>
        <dbReference type="ARBA" id="ARBA00022839"/>
    </source>
</evidence>
<dbReference type="Pfam" id="PF13742">
    <property type="entry name" value="tRNA_anti_2"/>
    <property type="match status" value="1"/>
</dbReference>
<comment type="subcellular location">
    <subcellularLocation>
        <location evidence="5 6">Cytoplasm</location>
    </subcellularLocation>
</comment>
<evidence type="ECO:0000259" key="8">
    <source>
        <dbReference type="Pfam" id="PF13742"/>
    </source>
</evidence>
<dbReference type="PANTHER" id="PTHR30008:SF0">
    <property type="entry name" value="EXODEOXYRIBONUCLEASE 7 LARGE SUBUNIT"/>
    <property type="match status" value="1"/>
</dbReference>
<comment type="subunit">
    <text evidence="5">Heterooligomer composed of large and small subunits.</text>
</comment>
<accession>A0ABS7T142</accession>
<dbReference type="EMBL" id="JAIPME010000002">
    <property type="protein sequence ID" value="MBZ2387501.1"/>
    <property type="molecule type" value="Genomic_DNA"/>
</dbReference>
<dbReference type="InterPro" id="IPR020579">
    <property type="entry name" value="Exonuc_VII_lsu_C"/>
</dbReference>
<comment type="similarity">
    <text evidence="5 6">Belongs to the XseA family.</text>
</comment>
<sequence>MRKPLSVKQFNEYVKSNIKHDPIFQRINLIGELCNVRVNNYHLYFSLKEGTDIIDAVIYYYEDKDISFDFSPGKEVIIRGNLSFNNYSSRLIIVASEIEDVGLSKEFKEFLKMQEEFKAKGYFDIENKNPIPKLVKKVGLITSKDGAAIVDFLAMINSRANDIHIYLDPVKVQGDQAEDLVAKAINRLDKLGLDVIVITRGGGSNEDLSSFNQRKIIEAVHDAKTPIISAIGHNIDTTLIDYTSDLSLQTPTEAGSYLIADYIDYEKFLKEKFVRARSKIQSTLDMRSLSLKILESKLENSSPRKLIDDRLKDLRSINKNLDMAMESLLTYNGTKLNNLTHKFDYLTKLIDMRKNQIEINFDGTNIYSAHSLKIGDGFDLVFSDGKLKARIIDG</sequence>